<dbReference type="GO" id="GO:0016757">
    <property type="term" value="F:glycosyltransferase activity"/>
    <property type="evidence" value="ECO:0007669"/>
    <property type="project" value="InterPro"/>
</dbReference>
<dbReference type="AlphaFoldDB" id="A0A1G9YRS9"/>
<reference evidence="1 2" key="1">
    <citation type="submission" date="2016-10" db="EMBL/GenBank/DDBJ databases">
        <authorList>
            <person name="de Groot N.N."/>
        </authorList>
    </citation>
    <scope>NUCLEOTIDE SEQUENCE [LARGE SCALE GENOMIC DNA]</scope>
    <source>
        <strain evidence="1 2">DSM 1736</strain>
    </source>
</reference>
<evidence type="ECO:0000313" key="2">
    <source>
        <dbReference type="Proteomes" id="UP000214880"/>
    </source>
</evidence>
<dbReference type="Pfam" id="PF01501">
    <property type="entry name" value="Glyco_transf_8"/>
    <property type="match status" value="1"/>
</dbReference>
<dbReference type="InterPro" id="IPR002495">
    <property type="entry name" value="Glyco_trans_8"/>
</dbReference>
<dbReference type="Gene3D" id="3.90.550.10">
    <property type="entry name" value="Spore Coat Polysaccharide Biosynthesis Protein SpsA, Chain A"/>
    <property type="match status" value="1"/>
</dbReference>
<sequence>MDFEKVIADSIVKNGQFCSENAANKDQISIGFGINAKYARPLGVTITSIAINNPELFLDFHIFATSIEQDDLDRLKKLRHSIYQYPYYHLYG</sequence>
<gene>
    <name evidence="1" type="ORF">SAMN04488502_11248</name>
</gene>
<dbReference type="SUPFAM" id="SSF53448">
    <property type="entry name" value="Nucleotide-diphospho-sugar transferases"/>
    <property type="match status" value="1"/>
</dbReference>
<dbReference type="InterPro" id="IPR029044">
    <property type="entry name" value="Nucleotide-diphossugar_trans"/>
</dbReference>
<protein>
    <submittedName>
        <fullName evidence="1">Uncharacterized protein</fullName>
    </submittedName>
</protein>
<accession>A0A1G9YRS9</accession>
<name>A0A1G9YRS9_9FIRM</name>
<dbReference type="EMBL" id="FNHB01000012">
    <property type="protein sequence ID" value="SDN11889.1"/>
    <property type="molecule type" value="Genomic_DNA"/>
</dbReference>
<evidence type="ECO:0000313" key="1">
    <source>
        <dbReference type="EMBL" id="SDN11889.1"/>
    </source>
</evidence>
<organism evidence="1 2">
    <name type="scientific">Dendrosporobacter quercicolus</name>
    <dbReference type="NCBI Taxonomy" id="146817"/>
    <lineage>
        <taxon>Bacteria</taxon>
        <taxon>Bacillati</taxon>
        <taxon>Bacillota</taxon>
        <taxon>Negativicutes</taxon>
        <taxon>Selenomonadales</taxon>
        <taxon>Sporomusaceae</taxon>
        <taxon>Dendrosporobacter</taxon>
    </lineage>
</organism>
<keyword evidence="2" id="KW-1185">Reference proteome</keyword>
<dbReference type="STRING" id="146817.SAMN04488502_11248"/>
<proteinExistence type="predicted"/>
<dbReference type="OrthoDB" id="9798746at2"/>
<dbReference type="Proteomes" id="UP000214880">
    <property type="component" value="Unassembled WGS sequence"/>
</dbReference>